<keyword evidence="5" id="KW-0539">Nucleus</keyword>
<dbReference type="InterPro" id="IPR036093">
    <property type="entry name" value="NAC_dom_sf"/>
</dbReference>
<comment type="caution">
    <text evidence="8">The sequence shown here is derived from an EMBL/GenBank/DDBJ whole genome shotgun (WGS) entry which is preliminary data.</text>
</comment>
<evidence type="ECO:0000313" key="8">
    <source>
        <dbReference type="EMBL" id="KAJ4827620.1"/>
    </source>
</evidence>
<comment type="subcellular location">
    <subcellularLocation>
        <location evidence="1">Nucleus</location>
    </subcellularLocation>
</comment>
<dbReference type="Gene3D" id="2.170.150.80">
    <property type="entry name" value="NAC domain"/>
    <property type="match status" value="1"/>
</dbReference>
<name>A0A9Q0FA17_9ROSI</name>
<organism evidence="8 9">
    <name type="scientific">Turnera subulata</name>
    <dbReference type="NCBI Taxonomy" id="218843"/>
    <lineage>
        <taxon>Eukaryota</taxon>
        <taxon>Viridiplantae</taxon>
        <taxon>Streptophyta</taxon>
        <taxon>Embryophyta</taxon>
        <taxon>Tracheophyta</taxon>
        <taxon>Spermatophyta</taxon>
        <taxon>Magnoliopsida</taxon>
        <taxon>eudicotyledons</taxon>
        <taxon>Gunneridae</taxon>
        <taxon>Pentapetalae</taxon>
        <taxon>rosids</taxon>
        <taxon>fabids</taxon>
        <taxon>Malpighiales</taxon>
        <taxon>Passifloraceae</taxon>
        <taxon>Turnera</taxon>
    </lineage>
</organism>
<keyword evidence="9" id="KW-1185">Reference proteome</keyword>
<dbReference type="EMBL" id="JAKUCV010006382">
    <property type="protein sequence ID" value="KAJ4827620.1"/>
    <property type="molecule type" value="Genomic_DNA"/>
</dbReference>
<dbReference type="PROSITE" id="PS51005">
    <property type="entry name" value="NAC"/>
    <property type="match status" value="1"/>
</dbReference>
<keyword evidence="3" id="KW-0238">DNA-binding</keyword>
<evidence type="ECO:0000256" key="1">
    <source>
        <dbReference type="ARBA" id="ARBA00004123"/>
    </source>
</evidence>
<dbReference type="OrthoDB" id="774757at2759"/>
<evidence type="ECO:0000256" key="2">
    <source>
        <dbReference type="ARBA" id="ARBA00023015"/>
    </source>
</evidence>
<keyword evidence="4" id="KW-0804">Transcription</keyword>
<accession>A0A9Q0FA17</accession>
<feature type="domain" description="NAC" evidence="7">
    <location>
        <begin position="96"/>
        <end position="246"/>
    </location>
</feature>
<feature type="compositionally biased region" description="Pro residues" evidence="6">
    <location>
        <begin position="44"/>
        <end position="53"/>
    </location>
</feature>
<dbReference type="Pfam" id="PF02365">
    <property type="entry name" value="NAM"/>
    <property type="match status" value="1"/>
</dbReference>
<feature type="region of interest" description="Disordered" evidence="6">
    <location>
        <begin position="1"/>
        <end position="75"/>
    </location>
</feature>
<dbReference type="SUPFAM" id="SSF101941">
    <property type="entry name" value="NAC domain"/>
    <property type="match status" value="1"/>
</dbReference>
<dbReference type="GO" id="GO:0005634">
    <property type="term" value="C:nucleus"/>
    <property type="evidence" value="ECO:0007669"/>
    <property type="project" value="UniProtKB-SubCell"/>
</dbReference>
<evidence type="ECO:0000256" key="5">
    <source>
        <dbReference type="ARBA" id="ARBA00023242"/>
    </source>
</evidence>
<dbReference type="PANTHER" id="PTHR31989">
    <property type="entry name" value="NAC DOMAIN-CONTAINING PROTEIN 82-RELATED"/>
    <property type="match status" value="1"/>
</dbReference>
<feature type="region of interest" description="Disordered" evidence="6">
    <location>
        <begin position="277"/>
        <end position="298"/>
    </location>
</feature>
<reference evidence="8" key="1">
    <citation type="submission" date="2022-02" db="EMBL/GenBank/DDBJ databases">
        <authorList>
            <person name="Henning P.M."/>
            <person name="McCubbin A.G."/>
            <person name="Shore J.S."/>
        </authorList>
    </citation>
    <scope>NUCLEOTIDE SEQUENCE</scope>
    <source>
        <strain evidence="8">F60SS</strain>
        <tissue evidence="8">Leaves</tissue>
    </source>
</reference>
<keyword evidence="2" id="KW-0805">Transcription regulation</keyword>
<proteinExistence type="predicted"/>
<evidence type="ECO:0000313" key="9">
    <source>
        <dbReference type="Proteomes" id="UP001141552"/>
    </source>
</evidence>
<gene>
    <name evidence="8" type="ORF">Tsubulata_045212</name>
</gene>
<evidence type="ECO:0000256" key="4">
    <source>
        <dbReference type="ARBA" id="ARBA00023163"/>
    </source>
</evidence>
<dbReference type="AlphaFoldDB" id="A0A9Q0FA17"/>
<reference evidence="8" key="2">
    <citation type="journal article" date="2023" name="Plants (Basel)">
        <title>Annotation of the Turnera subulata (Passifloraceae) Draft Genome Reveals the S-Locus Evolved after the Divergence of Turneroideae from Passifloroideae in a Stepwise Manner.</title>
        <authorList>
            <person name="Henning P.M."/>
            <person name="Roalson E.H."/>
            <person name="Mir W."/>
            <person name="McCubbin A.G."/>
            <person name="Shore J.S."/>
        </authorList>
    </citation>
    <scope>NUCLEOTIDE SEQUENCE</scope>
    <source>
        <strain evidence="8">F60SS</strain>
    </source>
</reference>
<evidence type="ECO:0000259" key="7">
    <source>
        <dbReference type="PROSITE" id="PS51005"/>
    </source>
</evidence>
<sequence>MAQLVLPPSCNPIPNPPPWNHRPKKRKRPEDDDDGGGKRHRNPNPNPNPPLPPATATAPAPTTPPPCSNSNQVLSSSSCSSGDPYVIALRQFGMHLPSGYYFKPTMDELVGHYLLRKINGTLSPVAMALIPECDVYGDEEPWEIWSRFGAADDRSLFLLSPLKKKKKSSSNGTVIARRIGSEGGTWHEDSKKHHPVDGMILKAVERQFSYRNLRSPKNRKFPWLLKESTLDNYPGGNYAVCELRKTGCNSAVCPPDSHYAPLPCHLLSSTTENEMMMTTPDGSSPPPDSLPPSSTTETEVVEDSEYAAELDRILDLIDFSGCEDEEITASPPQSQVEIDAESHFLLSGKDDGFINIENYNMESLGDGAALLVYDGALTSSNDLEPAPTKLDDMDDMEYAPWVMMMIRSGCEQPPIQMVPFNSIVPDKDSFMC</sequence>
<feature type="compositionally biased region" description="Pro residues" evidence="6">
    <location>
        <begin position="9"/>
        <end position="20"/>
    </location>
</feature>
<evidence type="ECO:0000256" key="3">
    <source>
        <dbReference type="ARBA" id="ARBA00023125"/>
    </source>
</evidence>
<dbReference type="InterPro" id="IPR003441">
    <property type="entry name" value="NAC-dom"/>
</dbReference>
<dbReference type="GO" id="GO:0003677">
    <property type="term" value="F:DNA binding"/>
    <property type="evidence" value="ECO:0007669"/>
    <property type="project" value="UniProtKB-KW"/>
</dbReference>
<protein>
    <recommendedName>
        <fullName evidence="7">NAC domain-containing protein</fullName>
    </recommendedName>
</protein>
<dbReference type="Proteomes" id="UP001141552">
    <property type="component" value="Unassembled WGS sequence"/>
</dbReference>
<dbReference type="GO" id="GO:0006355">
    <property type="term" value="P:regulation of DNA-templated transcription"/>
    <property type="evidence" value="ECO:0007669"/>
    <property type="project" value="InterPro"/>
</dbReference>
<evidence type="ECO:0000256" key="6">
    <source>
        <dbReference type="SAM" id="MobiDB-lite"/>
    </source>
</evidence>